<protein>
    <submittedName>
        <fullName evidence="1">Uncharacterized protein</fullName>
    </submittedName>
</protein>
<dbReference type="AlphaFoldDB" id="A0A7J7VBC0"/>
<comment type="caution">
    <text evidence="1">The sequence shown here is derived from an EMBL/GenBank/DDBJ whole genome shotgun (WGS) entry which is preliminary data.</text>
</comment>
<name>A0A7J7VBC0_PIPKU</name>
<keyword evidence="2" id="KW-1185">Reference proteome</keyword>
<reference evidence="1 2" key="1">
    <citation type="journal article" date="2020" name="Nature">
        <title>Six reference-quality genomes reveal evolution of bat adaptations.</title>
        <authorList>
            <person name="Jebb D."/>
            <person name="Huang Z."/>
            <person name="Pippel M."/>
            <person name="Hughes G.M."/>
            <person name="Lavrichenko K."/>
            <person name="Devanna P."/>
            <person name="Winkler S."/>
            <person name="Jermiin L.S."/>
            <person name="Skirmuntt E.C."/>
            <person name="Katzourakis A."/>
            <person name="Burkitt-Gray L."/>
            <person name="Ray D.A."/>
            <person name="Sullivan K.A.M."/>
            <person name="Roscito J.G."/>
            <person name="Kirilenko B.M."/>
            <person name="Davalos L.M."/>
            <person name="Corthals A.P."/>
            <person name="Power M.L."/>
            <person name="Jones G."/>
            <person name="Ransome R.D."/>
            <person name="Dechmann D.K.N."/>
            <person name="Locatelli A.G."/>
            <person name="Puechmaille S.J."/>
            <person name="Fedrigo O."/>
            <person name="Jarvis E.D."/>
            <person name="Hiller M."/>
            <person name="Vernes S.C."/>
            <person name="Myers E.W."/>
            <person name="Teeling E.C."/>
        </authorList>
    </citation>
    <scope>NUCLEOTIDE SEQUENCE [LARGE SCALE GENOMIC DNA]</scope>
    <source>
        <strain evidence="1">MPipKuh1</strain>
        <tissue evidence="1">Flight muscle</tissue>
    </source>
</reference>
<proteinExistence type="predicted"/>
<dbReference type="EMBL" id="JACAGB010000015">
    <property type="protein sequence ID" value="KAF6322495.1"/>
    <property type="molecule type" value="Genomic_DNA"/>
</dbReference>
<sequence length="137" mass="14966">MPTEIFLMPCTLAPIYTLQPKGTAPEQNSAACPGVCSISELCTRRPSKMCQVSRALGMTGADKYQSSWLKICQASIKPMLLPSGACKGFQPPYLVVIDHMCQTQGPRAKSVPPGLAMWPAPRCHHCTPLRFHHNDSL</sequence>
<organism evidence="1 2">
    <name type="scientific">Pipistrellus kuhlii</name>
    <name type="common">Kuhl's pipistrelle</name>
    <dbReference type="NCBI Taxonomy" id="59472"/>
    <lineage>
        <taxon>Eukaryota</taxon>
        <taxon>Metazoa</taxon>
        <taxon>Chordata</taxon>
        <taxon>Craniata</taxon>
        <taxon>Vertebrata</taxon>
        <taxon>Euteleostomi</taxon>
        <taxon>Mammalia</taxon>
        <taxon>Eutheria</taxon>
        <taxon>Laurasiatheria</taxon>
        <taxon>Chiroptera</taxon>
        <taxon>Yangochiroptera</taxon>
        <taxon>Vespertilionidae</taxon>
        <taxon>Pipistrellus</taxon>
    </lineage>
</organism>
<gene>
    <name evidence="1" type="ORF">mPipKuh1_008496</name>
</gene>
<evidence type="ECO:0000313" key="2">
    <source>
        <dbReference type="Proteomes" id="UP000558488"/>
    </source>
</evidence>
<evidence type="ECO:0000313" key="1">
    <source>
        <dbReference type="EMBL" id="KAF6322495.1"/>
    </source>
</evidence>
<dbReference type="Proteomes" id="UP000558488">
    <property type="component" value="Unassembled WGS sequence"/>
</dbReference>
<accession>A0A7J7VBC0</accession>